<proteinExistence type="predicted"/>
<keyword evidence="2" id="KW-0812">Transmembrane</keyword>
<dbReference type="PANTHER" id="PTHR28581">
    <property type="entry name" value="CONSORTIN"/>
    <property type="match status" value="1"/>
</dbReference>
<dbReference type="Pfam" id="PF13374">
    <property type="entry name" value="TPR_10"/>
    <property type="match status" value="1"/>
</dbReference>
<dbReference type="Proteomes" id="UP001208570">
    <property type="component" value="Unassembled WGS sequence"/>
</dbReference>
<evidence type="ECO:0000313" key="4">
    <source>
        <dbReference type="EMBL" id="KAK2156816.1"/>
    </source>
</evidence>
<feature type="transmembrane region" description="Helical" evidence="2">
    <location>
        <begin position="387"/>
        <end position="408"/>
    </location>
</feature>
<evidence type="ECO:0000256" key="2">
    <source>
        <dbReference type="SAM" id="Phobius"/>
    </source>
</evidence>
<dbReference type="EMBL" id="JAODUP010000204">
    <property type="protein sequence ID" value="KAK2156816.1"/>
    <property type="molecule type" value="Genomic_DNA"/>
</dbReference>
<keyword evidence="2" id="KW-1133">Transmembrane helix</keyword>
<dbReference type="PANTHER" id="PTHR28581:SF2">
    <property type="entry name" value="NUTRITIONALLY-REGULATED ADIPOSE AND CARDIAC ENRICHED PROTEIN HOMOLOG ISOFORM X1"/>
    <property type="match status" value="1"/>
</dbReference>
<evidence type="ECO:0000259" key="3">
    <source>
        <dbReference type="Pfam" id="PF22883"/>
    </source>
</evidence>
<protein>
    <recommendedName>
        <fullName evidence="3">Consortin N-terminal domain-containing protein</fullName>
    </recommendedName>
</protein>
<dbReference type="GO" id="GO:0071253">
    <property type="term" value="F:connexin binding"/>
    <property type="evidence" value="ECO:0007669"/>
    <property type="project" value="InterPro"/>
</dbReference>
<organism evidence="4 5">
    <name type="scientific">Paralvinella palmiformis</name>
    <dbReference type="NCBI Taxonomy" id="53620"/>
    <lineage>
        <taxon>Eukaryota</taxon>
        <taxon>Metazoa</taxon>
        <taxon>Spiralia</taxon>
        <taxon>Lophotrochozoa</taxon>
        <taxon>Annelida</taxon>
        <taxon>Polychaeta</taxon>
        <taxon>Sedentaria</taxon>
        <taxon>Canalipalpata</taxon>
        <taxon>Terebellida</taxon>
        <taxon>Terebelliformia</taxon>
        <taxon>Alvinellidae</taxon>
        <taxon>Paralvinella</taxon>
    </lineage>
</organism>
<dbReference type="InterPro" id="IPR054132">
    <property type="entry name" value="Consortin_N"/>
</dbReference>
<name>A0AAD9JQ13_9ANNE</name>
<reference evidence="4" key="1">
    <citation type="journal article" date="2023" name="Mol. Biol. Evol.">
        <title>Third-Generation Sequencing Reveals the Adaptive Role of the Epigenome in Three Deep-Sea Polychaetes.</title>
        <authorList>
            <person name="Perez M."/>
            <person name="Aroh O."/>
            <person name="Sun Y."/>
            <person name="Lan Y."/>
            <person name="Juniper S.K."/>
            <person name="Young C.R."/>
            <person name="Angers B."/>
            <person name="Qian P.Y."/>
        </authorList>
    </citation>
    <scope>NUCLEOTIDE SEQUENCE</scope>
    <source>
        <strain evidence="4">P08H-3</strain>
    </source>
</reference>
<feature type="domain" description="Consortin N-terminal" evidence="3">
    <location>
        <begin position="191"/>
        <end position="233"/>
    </location>
</feature>
<dbReference type="GO" id="GO:0030133">
    <property type="term" value="C:transport vesicle"/>
    <property type="evidence" value="ECO:0007669"/>
    <property type="project" value="TreeGrafter"/>
</dbReference>
<feature type="compositionally biased region" description="Polar residues" evidence="1">
    <location>
        <begin position="366"/>
        <end position="375"/>
    </location>
</feature>
<feature type="compositionally biased region" description="Basic and acidic residues" evidence="1">
    <location>
        <begin position="54"/>
        <end position="69"/>
    </location>
</feature>
<dbReference type="GO" id="GO:0005802">
    <property type="term" value="C:trans-Golgi network"/>
    <property type="evidence" value="ECO:0007669"/>
    <property type="project" value="InterPro"/>
</dbReference>
<keyword evidence="5" id="KW-1185">Reference proteome</keyword>
<accession>A0AAD9JQ13</accession>
<evidence type="ECO:0000313" key="5">
    <source>
        <dbReference type="Proteomes" id="UP001208570"/>
    </source>
</evidence>
<dbReference type="InterPro" id="IPR042318">
    <property type="entry name" value="Consortin"/>
</dbReference>
<dbReference type="SUPFAM" id="SSF48452">
    <property type="entry name" value="TPR-like"/>
    <property type="match status" value="1"/>
</dbReference>
<dbReference type="AlphaFoldDB" id="A0AAD9JQ13"/>
<gene>
    <name evidence="4" type="ORF">LSH36_204g03004</name>
</gene>
<dbReference type="Pfam" id="PF22883">
    <property type="entry name" value="Consortin_N"/>
    <property type="match status" value="1"/>
</dbReference>
<dbReference type="Gene3D" id="1.25.40.10">
    <property type="entry name" value="Tetratricopeptide repeat domain"/>
    <property type="match status" value="2"/>
</dbReference>
<feature type="region of interest" description="Disordered" evidence="1">
    <location>
        <begin position="54"/>
        <end position="87"/>
    </location>
</feature>
<dbReference type="GO" id="GO:0042998">
    <property type="term" value="P:positive regulation of Golgi to plasma membrane protein transport"/>
    <property type="evidence" value="ECO:0007669"/>
    <property type="project" value="TreeGrafter"/>
</dbReference>
<sequence length="446" mass="50529">MVQPSQRKLDQGTCESPLDNTLIMLGGGGITTNSEEFNSLYKIDDCEDKAMTDNINDKDDTYDQTKTENESNISAKLYDGSSGDSHCTDIKQEEEHIENEEHQSNHVKEDSDKMADITEEMIMSEIKPEFMDDVLSDPCLDFLSDPADMTPDIREKTYTLGEELQKKGKNVFALKCYLRCLSGLYGKKIFPHLSQCLRNVAELYYSMGEYDKAVQFIQAEKVYYESELIDSSGIFQLADNNATPIEEGNPEAFTSDQDKDKLDVIRAQEYATLAQLCLDHDQPQMALEYQAKATKLRQKLLGDDHPVTQKSLNAFTIMYAEAGKKQYSESLQKYTKIESEMSTTDKDHLGLRKRKNVGQEEDNGKDMQQVSSGSSDELDDPEIVIPMFIYIILIVLCSVVVIGTIYYINCRDAAGVDICFTGKKLAHYYNRISYMVNKLTKSTQNK</sequence>
<dbReference type="GO" id="GO:0005886">
    <property type="term" value="C:plasma membrane"/>
    <property type="evidence" value="ECO:0007669"/>
    <property type="project" value="TreeGrafter"/>
</dbReference>
<keyword evidence="2" id="KW-0472">Membrane</keyword>
<feature type="region of interest" description="Disordered" evidence="1">
    <location>
        <begin position="342"/>
        <end position="377"/>
    </location>
</feature>
<evidence type="ECO:0000256" key="1">
    <source>
        <dbReference type="SAM" id="MobiDB-lite"/>
    </source>
</evidence>
<dbReference type="InterPro" id="IPR011990">
    <property type="entry name" value="TPR-like_helical_dom_sf"/>
</dbReference>
<comment type="caution">
    <text evidence="4">The sequence shown here is derived from an EMBL/GenBank/DDBJ whole genome shotgun (WGS) entry which is preliminary data.</text>
</comment>